<dbReference type="PANTHER" id="PTHR47506:SF3">
    <property type="entry name" value="HTH-TYPE TRANSCRIPTIONAL REGULATOR LMRA"/>
    <property type="match status" value="1"/>
</dbReference>
<dbReference type="GO" id="GO:0003677">
    <property type="term" value="F:DNA binding"/>
    <property type="evidence" value="ECO:0007669"/>
    <property type="project" value="UniProtKB-UniRule"/>
</dbReference>
<evidence type="ECO:0000256" key="2">
    <source>
        <dbReference type="ARBA" id="ARBA00023125"/>
    </source>
</evidence>
<dbReference type="Proteomes" id="UP000433089">
    <property type="component" value="Unassembled WGS sequence"/>
</dbReference>
<accession>A0A653LL55</accession>
<dbReference type="InterPro" id="IPR001647">
    <property type="entry name" value="HTH_TetR"/>
</dbReference>
<keyword evidence="3" id="KW-0804">Transcription</keyword>
<organism evidence="6 7">
    <name type="scientific">Bacillus altitudinis</name>
    <dbReference type="NCBI Taxonomy" id="293387"/>
    <lineage>
        <taxon>Bacteria</taxon>
        <taxon>Bacillati</taxon>
        <taxon>Bacillota</taxon>
        <taxon>Bacilli</taxon>
        <taxon>Bacillales</taxon>
        <taxon>Bacillaceae</taxon>
        <taxon>Bacillus</taxon>
    </lineage>
</organism>
<feature type="DNA-binding region" description="H-T-H motif" evidence="4">
    <location>
        <begin position="24"/>
        <end position="43"/>
    </location>
</feature>
<reference evidence="6 7" key="1">
    <citation type="submission" date="2019-10" db="EMBL/GenBank/DDBJ databases">
        <authorList>
            <person name="Karimi E."/>
        </authorList>
    </citation>
    <scope>NUCLEOTIDE SEQUENCE [LARGE SCALE GENOMIC DNA]</scope>
    <source>
        <strain evidence="6">Bacillus sp. 348</strain>
    </source>
</reference>
<accession>A0A6I5SEW6</accession>
<evidence type="ECO:0000259" key="5">
    <source>
        <dbReference type="PROSITE" id="PS50977"/>
    </source>
</evidence>
<feature type="domain" description="HTH tetR-type" evidence="5">
    <location>
        <begin position="1"/>
        <end position="61"/>
    </location>
</feature>
<evidence type="ECO:0000256" key="4">
    <source>
        <dbReference type="PROSITE-ProRule" id="PRU00335"/>
    </source>
</evidence>
<dbReference type="SUPFAM" id="SSF46689">
    <property type="entry name" value="Homeodomain-like"/>
    <property type="match status" value="1"/>
</dbReference>
<dbReference type="Pfam" id="PF00440">
    <property type="entry name" value="TetR_N"/>
    <property type="match status" value="1"/>
</dbReference>
<dbReference type="Pfam" id="PF21993">
    <property type="entry name" value="TetR_C_13_2"/>
    <property type="match status" value="1"/>
</dbReference>
<accession>A0A1K1WA76</accession>
<dbReference type="EMBL" id="CABWLH010000006">
    <property type="protein sequence ID" value="VXA92367.1"/>
    <property type="molecule type" value="Genomic_DNA"/>
</dbReference>
<dbReference type="PRINTS" id="PR00455">
    <property type="entry name" value="HTHTETR"/>
</dbReference>
<protein>
    <submittedName>
        <fullName evidence="6">Transcriptional regulator of qdoI</fullName>
    </submittedName>
</protein>
<dbReference type="Gene3D" id="1.10.357.10">
    <property type="entry name" value="Tetracycline Repressor, domain 2"/>
    <property type="match status" value="1"/>
</dbReference>
<dbReference type="PANTHER" id="PTHR47506">
    <property type="entry name" value="TRANSCRIPTIONAL REGULATORY PROTEIN"/>
    <property type="match status" value="1"/>
</dbReference>
<evidence type="ECO:0000313" key="7">
    <source>
        <dbReference type="Proteomes" id="UP000433089"/>
    </source>
</evidence>
<dbReference type="InterPro" id="IPR054156">
    <property type="entry name" value="YxaF_TetR_C"/>
</dbReference>
<dbReference type="SUPFAM" id="SSF48498">
    <property type="entry name" value="Tetracyclin repressor-like, C-terminal domain"/>
    <property type="match status" value="1"/>
</dbReference>
<gene>
    <name evidence="6" type="primary">qdoR</name>
    <name evidence="6" type="ORF">BACI348_140011</name>
</gene>
<dbReference type="RefSeq" id="WP_024719023.1">
    <property type="nucleotide sequence ID" value="NZ_CANLBL010000006.1"/>
</dbReference>
<dbReference type="KEGG" id="balt:CFN77_01510"/>
<sequence length="187" mass="21356">MSTKDKIIQTAALLLRKQGYHATGLNQIIRESGTPKGSLYYYFPNGKEELAIAAVEYISQRVIDQIEESFAYSDDPYVAVDHFMTNIIRGFMEQESERGIPIVLLAAESKPEHTKLHAACKQEMIRWQELVKEKLMNSGYDETKADERASLLHSMVIGGLSMTTALKQTTPLEHVKCYLRHLFMREE</sequence>
<dbReference type="AlphaFoldDB" id="A0A1K1WA76"/>
<evidence type="ECO:0000256" key="3">
    <source>
        <dbReference type="ARBA" id="ARBA00023163"/>
    </source>
</evidence>
<keyword evidence="1" id="KW-0805">Transcription regulation</keyword>
<dbReference type="InterPro" id="IPR036271">
    <property type="entry name" value="Tet_transcr_reg_TetR-rel_C_sf"/>
</dbReference>
<evidence type="ECO:0000256" key="1">
    <source>
        <dbReference type="ARBA" id="ARBA00023015"/>
    </source>
</evidence>
<name>A0A1K1WA76_BACAB</name>
<dbReference type="InterPro" id="IPR009057">
    <property type="entry name" value="Homeodomain-like_sf"/>
</dbReference>
<dbReference type="PROSITE" id="PS50977">
    <property type="entry name" value="HTH_TETR_2"/>
    <property type="match status" value="1"/>
</dbReference>
<evidence type="ECO:0000313" key="6">
    <source>
        <dbReference type="EMBL" id="VXA92367.1"/>
    </source>
</evidence>
<keyword evidence="2 4" id="KW-0238">DNA-binding</keyword>
<proteinExistence type="predicted"/>